<dbReference type="PROSITE" id="PS50005">
    <property type="entry name" value="TPR"/>
    <property type="match status" value="3"/>
</dbReference>
<dbReference type="SUPFAM" id="SSF48452">
    <property type="entry name" value="TPR-like"/>
    <property type="match status" value="1"/>
</dbReference>
<dbReference type="InterPro" id="IPR011990">
    <property type="entry name" value="TPR-like_helical_dom_sf"/>
</dbReference>
<dbReference type="eggNOG" id="COG0457">
    <property type="taxonomic scope" value="Bacteria"/>
</dbReference>
<dbReference type="SMART" id="SM00028">
    <property type="entry name" value="TPR"/>
    <property type="match status" value="4"/>
</dbReference>
<name>B5EBV5_CITBB</name>
<proteinExistence type="predicted"/>
<sequence length="188" mass="20810">MRQATGTYVMLLLVAGLATGDLDPKPQRQPIDQEEYLEADDWFEAGVLMNSEGRYGEAAEAFSKSIALSPGNAVSWLNLGTAQALTADYPRAIESLKRSIALDPKLALAFSNLGEVCFRIYRYEEAVEAYTYLLELWPGNANALYKLGLSHLFLNQWGKAQAEYLTLKLVDPELAEKLKNAIIQSSSD</sequence>
<dbReference type="HOGENOM" id="CLU_1439210_0_0_7"/>
<accession>B5EBV5</accession>
<dbReference type="Gene3D" id="1.25.40.10">
    <property type="entry name" value="Tetratricopeptide repeat domain"/>
    <property type="match status" value="1"/>
</dbReference>
<dbReference type="Pfam" id="PF13432">
    <property type="entry name" value="TPR_16"/>
    <property type="match status" value="1"/>
</dbReference>
<evidence type="ECO:0000256" key="3">
    <source>
        <dbReference type="PROSITE-ProRule" id="PRU00339"/>
    </source>
</evidence>
<dbReference type="PANTHER" id="PTHR45831">
    <property type="entry name" value="LD24721P"/>
    <property type="match status" value="1"/>
</dbReference>
<dbReference type="GO" id="GO:0072380">
    <property type="term" value="C:TRC complex"/>
    <property type="evidence" value="ECO:0007669"/>
    <property type="project" value="TreeGrafter"/>
</dbReference>
<dbReference type="InterPro" id="IPR047150">
    <property type="entry name" value="SGT"/>
</dbReference>
<reference evidence="4 5" key="1">
    <citation type="submission" date="2008-07" db="EMBL/GenBank/DDBJ databases">
        <title>Complete sequence of Geobacter bemidjiensis BEM.</title>
        <authorList>
            <consortium name="US DOE Joint Genome Institute"/>
            <person name="Lucas S."/>
            <person name="Copeland A."/>
            <person name="Lapidus A."/>
            <person name="Glavina del Rio T."/>
            <person name="Dalin E."/>
            <person name="Tice H."/>
            <person name="Bruce D."/>
            <person name="Goodwin L."/>
            <person name="Pitluck S."/>
            <person name="Kiss H."/>
            <person name="Brettin T."/>
            <person name="Detter J.C."/>
            <person name="Han C."/>
            <person name="Kuske C.R."/>
            <person name="Schmutz J."/>
            <person name="Larimer F."/>
            <person name="Land M."/>
            <person name="Hauser L."/>
            <person name="Kyrpides N."/>
            <person name="Lykidis A."/>
            <person name="Lovley D."/>
            <person name="Richardson P."/>
        </authorList>
    </citation>
    <scope>NUCLEOTIDE SEQUENCE [LARGE SCALE GENOMIC DNA]</scope>
    <source>
        <strain evidence="5">ATCC BAA-1014 / DSM 16622 / JCM 12645 / Bem</strain>
    </source>
</reference>
<feature type="repeat" description="TPR" evidence="3">
    <location>
        <begin position="39"/>
        <end position="72"/>
    </location>
</feature>
<keyword evidence="1" id="KW-0677">Repeat</keyword>
<dbReference type="PANTHER" id="PTHR45831:SF5">
    <property type="entry name" value="STI1 DOMAIN-CONTAINING PROTEIN"/>
    <property type="match status" value="1"/>
</dbReference>
<dbReference type="OrthoDB" id="5395088at2"/>
<evidence type="ECO:0000256" key="1">
    <source>
        <dbReference type="ARBA" id="ARBA00022737"/>
    </source>
</evidence>
<dbReference type="GO" id="GO:0060090">
    <property type="term" value="F:molecular adaptor activity"/>
    <property type="evidence" value="ECO:0007669"/>
    <property type="project" value="TreeGrafter"/>
</dbReference>
<dbReference type="GO" id="GO:0006620">
    <property type="term" value="P:post-translational protein targeting to endoplasmic reticulum membrane"/>
    <property type="evidence" value="ECO:0007669"/>
    <property type="project" value="TreeGrafter"/>
</dbReference>
<feature type="repeat" description="TPR" evidence="3">
    <location>
        <begin position="107"/>
        <end position="140"/>
    </location>
</feature>
<organism evidence="4 5">
    <name type="scientific">Citrifermentans bemidjiense (strain ATCC BAA-1014 / DSM 16622 / JCM 12645 / Bem)</name>
    <name type="common">Geobacter bemidjiensis</name>
    <dbReference type="NCBI Taxonomy" id="404380"/>
    <lineage>
        <taxon>Bacteria</taxon>
        <taxon>Pseudomonadati</taxon>
        <taxon>Thermodesulfobacteriota</taxon>
        <taxon>Desulfuromonadia</taxon>
        <taxon>Geobacterales</taxon>
        <taxon>Geobacteraceae</taxon>
        <taxon>Citrifermentans</taxon>
    </lineage>
</organism>
<dbReference type="GO" id="GO:0016020">
    <property type="term" value="C:membrane"/>
    <property type="evidence" value="ECO:0007669"/>
    <property type="project" value="TreeGrafter"/>
</dbReference>
<gene>
    <name evidence="4" type="ordered locus">Gbem_1965</name>
</gene>
<evidence type="ECO:0000313" key="5">
    <source>
        <dbReference type="Proteomes" id="UP000008825"/>
    </source>
</evidence>
<reference evidence="4 5" key="2">
    <citation type="journal article" date="2010" name="BMC Genomics">
        <title>The genome of Geobacter bemidjiensis, exemplar for the subsurface clade of Geobacter species that predominate in Fe(III)-reducing subsurface environments.</title>
        <authorList>
            <person name="Aklujkar M."/>
            <person name="Young N.D."/>
            <person name="Holmes D."/>
            <person name="Chavan M."/>
            <person name="Risso C."/>
            <person name="Kiss H.E."/>
            <person name="Han C.S."/>
            <person name="Land M.L."/>
            <person name="Lovley D.R."/>
        </authorList>
    </citation>
    <scope>NUCLEOTIDE SEQUENCE [LARGE SCALE GENOMIC DNA]</scope>
    <source>
        <strain evidence="5">ATCC BAA-1014 / DSM 16622 / JCM 12645 / Bem</strain>
    </source>
</reference>
<evidence type="ECO:0000256" key="2">
    <source>
        <dbReference type="ARBA" id="ARBA00022803"/>
    </source>
</evidence>
<keyword evidence="5" id="KW-1185">Reference proteome</keyword>
<dbReference type="InterPro" id="IPR019734">
    <property type="entry name" value="TPR_rpt"/>
</dbReference>
<dbReference type="KEGG" id="gbm:Gbem_1965"/>
<dbReference type="RefSeq" id="WP_012530397.1">
    <property type="nucleotide sequence ID" value="NC_011146.1"/>
</dbReference>
<keyword evidence="2 3" id="KW-0802">TPR repeat</keyword>
<dbReference type="EMBL" id="CP001124">
    <property type="protein sequence ID" value="ACH38979.1"/>
    <property type="molecule type" value="Genomic_DNA"/>
</dbReference>
<dbReference type="STRING" id="404380.Gbem_1965"/>
<evidence type="ECO:0000313" key="4">
    <source>
        <dbReference type="EMBL" id="ACH38979.1"/>
    </source>
</evidence>
<dbReference type="Proteomes" id="UP000008825">
    <property type="component" value="Chromosome"/>
</dbReference>
<feature type="repeat" description="TPR" evidence="3">
    <location>
        <begin position="73"/>
        <end position="106"/>
    </location>
</feature>
<dbReference type="AlphaFoldDB" id="B5EBV5"/>
<protein>
    <submittedName>
        <fullName evidence="4">TPR domain protein</fullName>
    </submittedName>
</protein>
<dbReference type="Pfam" id="PF14559">
    <property type="entry name" value="TPR_19"/>
    <property type="match status" value="1"/>
</dbReference>